<feature type="region of interest" description="Disordered" evidence="1">
    <location>
        <begin position="329"/>
        <end position="354"/>
    </location>
</feature>
<protein>
    <recommendedName>
        <fullName evidence="5">Bacterial toxin 46 domain-containing protein</fullName>
    </recommendedName>
</protein>
<keyword evidence="2" id="KW-0812">Transmembrane</keyword>
<sequence length="508" mass="54748">MADYEFQDAQGNRYRLIRGAGPGWHHANNLGRGSSMVAEKLLGSVPSAIIYKAYDHFYFDVLANLSGASARPHQALADAIASSHLVLERLDSALAIGDEEPDPRQMLRVRIQSALFNIIAGERAEAAMHERMLSQESAVTQVAIYTGAFMSGIGSSAWGLALWAKEVSDVVNPVVRIHNNIKAIRAAWDSENFAEAYSSNILSAEKRELVEALGFDPTAISAQQIDEAIAMSDLVMSDESLRDMLYRFVKDYAEAQHSIEITEVAGSGAFEIILTIILAAVTGGAGVLAMVGSKAALIRKFSAVGDLLGEFAQASKKIALRNSKRGAKQEKASFKDLETSEGRSEKTDAHGAETGEVSVREDYGVAFFGEDNKGYYTREKATIGREGKTFFFMPLEDSAAVKTSADAAKHTGMAPSAQRAYMNDADIYGLSFPTTGKEITKPTLADSEGWPHYLEGGHTAVKTGDGPNAGYLVNSTREFVIPGGGAVPEGSVLFKLGSNGEWIPIRRF</sequence>
<organism evidence="3 4">
    <name type="scientific">Thalassolituus marinus</name>
    <dbReference type="NCBI Taxonomy" id="671053"/>
    <lineage>
        <taxon>Bacteria</taxon>
        <taxon>Pseudomonadati</taxon>
        <taxon>Pseudomonadota</taxon>
        <taxon>Gammaproteobacteria</taxon>
        <taxon>Oceanospirillales</taxon>
        <taxon>Oceanospirillaceae</taxon>
        <taxon>Thalassolituus</taxon>
    </lineage>
</organism>
<reference evidence="3 4" key="1">
    <citation type="submission" date="2020-12" db="EMBL/GenBank/DDBJ databases">
        <title>Novel Thalassolituus-related marine hydrocarbonoclastic bacteria mediated algae-derived hydrocarbons mineralization in twilight zone of the northern South China Sea.</title>
        <authorList>
            <person name="Dong C."/>
        </authorList>
    </citation>
    <scope>NUCLEOTIDE SEQUENCE [LARGE SCALE GENOMIC DNA]</scope>
    <source>
        <strain evidence="3 4">IMCC1826</strain>
    </source>
</reference>
<keyword evidence="4" id="KW-1185">Reference proteome</keyword>
<keyword evidence="2" id="KW-1133">Transmembrane helix</keyword>
<proteinExistence type="predicted"/>
<evidence type="ECO:0000313" key="4">
    <source>
        <dbReference type="Proteomes" id="UP000714380"/>
    </source>
</evidence>
<evidence type="ECO:0000313" key="3">
    <source>
        <dbReference type="EMBL" id="MCA6063703.1"/>
    </source>
</evidence>
<gene>
    <name evidence="3" type="ORF">I9W95_08785</name>
</gene>
<keyword evidence="2" id="KW-0472">Membrane</keyword>
<evidence type="ECO:0000256" key="2">
    <source>
        <dbReference type="SAM" id="Phobius"/>
    </source>
</evidence>
<comment type="caution">
    <text evidence="3">The sequence shown here is derived from an EMBL/GenBank/DDBJ whole genome shotgun (WGS) entry which is preliminary data.</text>
</comment>
<dbReference type="EMBL" id="JAEDAH010000043">
    <property type="protein sequence ID" value="MCA6063703.1"/>
    <property type="molecule type" value="Genomic_DNA"/>
</dbReference>
<name>A0ABS7ZPT4_9GAMM</name>
<dbReference type="Proteomes" id="UP000714380">
    <property type="component" value="Unassembled WGS sequence"/>
</dbReference>
<accession>A0ABS7ZPT4</accession>
<evidence type="ECO:0008006" key="5">
    <source>
        <dbReference type="Google" id="ProtNLM"/>
    </source>
</evidence>
<evidence type="ECO:0000256" key="1">
    <source>
        <dbReference type="SAM" id="MobiDB-lite"/>
    </source>
</evidence>
<dbReference type="RefSeq" id="WP_225673963.1">
    <property type="nucleotide sequence ID" value="NZ_JAEDAH010000043.1"/>
</dbReference>
<feature type="transmembrane region" description="Helical" evidence="2">
    <location>
        <begin position="272"/>
        <end position="291"/>
    </location>
</feature>